<dbReference type="CDD" id="cd23422">
    <property type="entry name" value="beta-trefoil_Ricin_MPL_CNL"/>
    <property type="match status" value="1"/>
</dbReference>
<evidence type="ECO:0000259" key="1">
    <source>
        <dbReference type="Pfam" id="PF14200"/>
    </source>
</evidence>
<keyword evidence="3" id="KW-1185">Reference proteome</keyword>
<accession>A0A6A4HNN0</accession>
<protein>
    <submittedName>
        <fullName evidence="2">Carbohydrate-binding module family 13 protein</fullName>
    </submittedName>
</protein>
<organism evidence="2 3">
    <name type="scientific">Gymnopus androsaceus JB14</name>
    <dbReference type="NCBI Taxonomy" id="1447944"/>
    <lineage>
        <taxon>Eukaryota</taxon>
        <taxon>Fungi</taxon>
        <taxon>Dikarya</taxon>
        <taxon>Basidiomycota</taxon>
        <taxon>Agaricomycotina</taxon>
        <taxon>Agaricomycetes</taxon>
        <taxon>Agaricomycetidae</taxon>
        <taxon>Agaricales</taxon>
        <taxon>Marasmiineae</taxon>
        <taxon>Omphalotaceae</taxon>
        <taxon>Gymnopus</taxon>
    </lineage>
</organism>
<dbReference type="Pfam" id="PF14200">
    <property type="entry name" value="RicinB_lectin_2"/>
    <property type="match status" value="1"/>
</dbReference>
<proteinExistence type="predicted"/>
<sequence length="142" mass="15670">MSIESGRTYRITNVKSGTVLDLSGTDGRTISGFSDNGGSNQKWQLQQGQGGQWTFRSDSGGQYLGIDGPVEDGTPLIAVREPVEWDIYPDDRDSSVFRIYVPNAPTAMNIDLSDHGNATPGTKVTLWGKWEGQNQTWRFEQV</sequence>
<feature type="domain" description="Ricin B lectin" evidence="1">
    <location>
        <begin position="6"/>
        <end position="77"/>
    </location>
</feature>
<dbReference type="OrthoDB" id="2131701at2759"/>
<reference evidence="2" key="1">
    <citation type="journal article" date="2019" name="Environ. Microbiol.">
        <title>Fungal ecological strategies reflected in gene transcription - a case study of two litter decomposers.</title>
        <authorList>
            <person name="Barbi F."/>
            <person name="Kohler A."/>
            <person name="Barry K."/>
            <person name="Baskaran P."/>
            <person name="Daum C."/>
            <person name="Fauchery L."/>
            <person name="Ihrmark K."/>
            <person name="Kuo A."/>
            <person name="LaButti K."/>
            <person name="Lipzen A."/>
            <person name="Morin E."/>
            <person name="Grigoriev I.V."/>
            <person name="Henrissat B."/>
            <person name="Lindahl B."/>
            <person name="Martin F."/>
        </authorList>
    </citation>
    <scope>NUCLEOTIDE SEQUENCE</scope>
    <source>
        <strain evidence="2">JB14</strain>
    </source>
</reference>
<evidence type="ECO:0000313" key="2">
    <source>
        <dbReference type="EMBL" id="KAE9398627.1"/>
    </source>
</evidence>
<dbReference type="SUPFAM" id="SSF50370">
    <property type="entry name" value="Ricin B-like lectins"/>
    <property type="match status" value="1"/>
</dbReference>
<dbReference type="Proteomes" id="UP000799118">
    <property type="component" value="Unassembled WGS sequence"/>
</dbReference>
<dbReference type="EMBL" id="ML769480">
    <property type="protein sequence ID" value="KAE9398627.1"/>
    <property type="molecule type" value="Genomic_DNA"/>
</dbReference>
<evidence type="ECO:0000313" key="3">
    <source>
        <dbReference type="Proteomes" id="UP000799118"/>
    </source>
</evidence>
<dbReference type="Gene3D" id="2.80.10.50">
    <property type="match status" value="1"/>
</dbReference>
<dbReference type="AlphaFoldDB" id="A0A6A4HNN0"/>
<gene>
    <name evidence="2" type="ORF">BT96DRAFT_858973</name>
</gene>
<dbReference type="InterPro" id="IPR035992">
    <property type="entry name" value="Ricin_B-like_lectins"/>
</dbReference>
<dbReference type="InterPro" id="IPR000772">
    <property type="entry name" value="Ricin_B_lectin"/>
</dbReference>
<name>A0A6A4HNN0_9AGAR</name>